<dbReference type="Proteomes" id="UP000238937">
    <property type="component" value="Unassembled WGS sequence"/>
</dbReference>
<comment type="caution">
    <text evidence="2">The sequence shown here is derived from an EMBL/GenBank/DDBJ whole genome shotgun (WGS) entry which is preliminary data.</text>
</comment>
<proteinExistence type="predicted"/>
<evidence type="ECO:0000313" key="2">
    <source>
        <dbReference type="EMBL" id="PSB48004.1"/>
    </source>
</evidence>
<evidence type="ECO:0000256" key="1">
    <source>
        <dbReference type="SAM" id="MobiDB-lite"/>
    </source>
</evidence>
<keyword evidence="3" id="KW-1185">Reference proteome</keyword>
<feature type="region of interest" description="Disordered" evidence="1">
    <location>
        <begin position="124"/>
        <end position="151"/>
    </location>
</feature>
<protein>
    <recommendedName>
        <fullName evidence="4">DUF948 domain-containing protein</fullName>
    </recommendedName>
</protein>
<evidence type="ECO:0008006" key="4">
    <source>
        <dbReference type="Google" id="ProtNLM"/>
    </source>
</evidence>
<accession>A0A2T1FSN2</accession>
<dbReference type="PANTHER" id="PTHR33825">
    <property type="entry name" value="CHITINASE-LIKE PROTEIN"/>
    <property type="match status" value="1"/>
</dbReference>
<dbReference type="AlphaFoldDB" id="A0A2T1FSN2"/>
<dbReference type="OrthoDB" id="465155at2"/>
<evidence type="ECO:0000313" key="3">
    <source>
        <dbReference type="Proteomes" id="UP000238937"/>
    </source>
</evidence>
<reference evidence="2 3" key="1">
    <citation type="submission" date="2018-03" db="EMBL/GenBank/DDBJ databases">
        <title>The ancient ancestry and fast evolution of plastids.</title>
        <authorList>
            <person name="Moore K.R."/>
            <person name="Magnabosco C."/>
            <person name="Momper L."/>
            <person name="Gold D.A."/>
            <person name="Bosak T."/>
            <person name="Fournier G.P."/>
        </authorList>
    </citation>
    <scope>NUCLEOTIDE SEQUENCE [LARGE SCALE GENOMIC DNA]</scope>
    <source>
        <strain evidence="2 3">CCALA 037</strain>
    </source>
</reference>
<dbReference type="PANTHER" id="PTHR33825:SF5">
    <property type="entry name" value="TRANSMEMBRANE PROTEIN"/>
    <property type="match status" value="1"/>
</dbReference>
<gene>
    <name evidence="2" type="ORF">C7B77_24065</name>
</gene>
<dbReference type="EMBL" id="PVWO01000449">
    <property type="protein sequence ID" value="PSB48004.1"/>
    <property type="molecule type" value="Genomic_DNA"/>
</dbReference>
<sequence length="166" mass="18354">MTFIDPLLFLGCSILLVAVSLTALVVAAFPAIQDLSRAARSAEKLFDRLDRELPPTLEAIRLASLELSDLSDEMSQGVQSATAVAQQVDLSITQVKKQAGNVQTNTRSVWVGIKAAWQTWRDRGESNSHDRLSAAERASLPQSPDRLDRSWRELDYLEDDKLGDSE</sequence>
<name>A0A2T1FSN2_9CYAN</name>
<organism evidence="2 3">
    <name type="scientific">Chamaesiphon polymorphus CCALA 037</name>
    <dbReference type="NCBI Taxonomy" id="2107692"/>
    <lineage>
        <taxon>Bacteria</taxon>
        <taxon>Bacillati</taxon>
        <taxon>Cyanobacteriota</taxon>
        <taxon>Cyanophyceae</taxon>
        <taxon>Gomontiellales</taxon>
        <taxon>Chamaesiphonaceae</taxon>
        <taxon>Chamaesiphon</taxon>
    </lineage>
</organism>
<feature type="compositionally biased region" description="Basic and acidic residues" evidence="1">
    <location>
        <begin position="124"/>
        <end position="134"/>
    </location>
</feature>